<keyword evidence="4" id="KW-0238">DNA-binding</keyword>
<dbReference type="GO" id="GO:0016740">
    <property type="term" value="F:transferase activity"/>
    <property type="evidence" value="ECO:0007669"/>
    <property type="project" value="UniProtKB-KW"/>
</dbReference>
<evidence type="ECO:0000256" key="5">
    <source>
        <dbReference type="ARBA" id="ARBA00023163"/>
    </source>
</evidence>
<evidence type="ECO:0000313" key="8">
    <source>
        <dbReference type="EMBL" id="KTR51561.1"/>
    </source>
</evidence>
<dbReference type="GO" id="GO:0003677">
    <property type="term" value="F:DNA binding"/>
    <property type="evidence" value="ECO:0007669"/>
    <property type="project" value="UniProtKB-KW"/>
</dbReference>
<keyword evidence="5" id="KW-0804">Transcription</keyword>
<evidence type="ECO:0000256" key="4">
    <source>
        <dbReference type="ARBA" id="ARBA00023125"/>
    </source>
</evidence>
<keyword evidence="8" id="KW-0808">Transferase</keyword>
<dbReference type="PATRIC" id="fig|465820.4.peg.2136"/>
<dbReference type="Pfam" id="PF08220">
    <property type="entry name" value="HTH_DeoR"/>
    <property type="match status" value="1"/>
</dbReference>
<keyword evidence="2" id="KW-0678">Repressor</keyword>
<reference evidence="8 9" key="1">
    <citation type="journal article" date="2016" name="Front. Microbiol.">
        <title>Genomic Resource of Rice Seed Associated Bacteria.</title>
        <authorList>
            <person name="Midha S."/>
            <person name="Bansal K."/>
            <person name="Sharma S."/>
            <person name="Kumar N."/>
            <person name="Patil P.P."/>
            <person name="Chaudhry V."/>
            <person name="Patil P.B."/>
        </authorList>
    </citation>
    <scope>NUCLEOTIDE SEQUENCE [LARGE SCALE GENOMIC DNA]</scope>
    <source>
        <strain evidence="8 9">NS359</strain>
    </source>
</reference>
<dbReference type="Pfam" id="PF00455">
    <property type="entry name" value="DeoRC"/>
    <property type="match status" value="1"/>
</dbReference>
<dbReference type="InterPro" id="IPR018356">
    <property type="entry name" value="Tscrpt_reg_HTH_DeoR_CS"/>
</dbReference>
<dbReference type="InterPro" id="IPR050313">
    <property type="entry name" value="Carb_Metab_HTH_regulators"/>
</dbReference>
<dbReference type="PRINTS" id="PR00037">
    <property type="entry name" value="HTHLACR"/>
</dbReference>
<dbReference type="GO" id="GO:0003700">
    <property type="term" value="F:DNA-binding transcription factor activity"/>
    <property type="evidence" value="ECO:0007669"/>
    <property type="project" value="InterPro"/>
</dbReference>
<dbReference type="SUPFAM" id="SSF46785">
    <property type="entry name" value="Winged helix' DNA-binding domain"/>
    <property type="match status" value="1"/>
</dbReference>
<dbReference type="RefSeq" id="WP_058749955.1">
    <property type="nucleotide sequence ID" value="NZ_LDRC01000050.1"/>
</dbReference>
<comment type="function">
    <text evidence="6">Repressor of the lactose catabolism operon. Galactose-6-phosphate is the inducer.</text>
</comment>
<dbReference type="SUPFAM" id="SSF100950">
    <property type="entry name" value="NagB/RpiA/CoA transferase-like"/>
    <property type="match status" value="1"/>
</dbReference>
<protein>
    <recommendedName>
        <fullName evidence="1">Lactose phosphotransferase system repressor</fullName>
    </recommendedName>
</protein>
<proteinExistence type="predicted"/>
<dbReference type="InterPro" id="IPR036388">
    <property type="entry name" value="WH-like_DNA-bd_sf"/>
</dbReference>
<comment type="caution">
    <text evidence="8">The sequence shown here is derived from an EMBL/GenBank/DDBJ whole genome shotgun (WGS) entry which is preliminary data.</text>
</comment>
<dbReference type="SMART" id="SM00420">
    <property type="entry name" value="HTH_DEOR"/>
    <property type="match status" value="1"/>
</dbReference>
<dbReference type="STRING" id="465820.NS263_12640"/>
<dbReference type="InterPro" id="IPR036390">
    <property type="entry name" value="WH_DNA-bd_sf"/>
</dbReference>
<dbReference type="Gene3D" id="3.40.50.1360">
    <property type="match status" value="1"/>
</dbReference>
<dbReference type="InterPro" id="IPR037171">
    <property type="entry name" value="NagB/RpiA_transferase-like"/>
</dbReference>
<dbReference type="InterPro" id="IPR001034">
    <property type="entry name" value="DeoR_HTH"/>
</dbReference>
<evidence type="ECO:0000256" key="1">
    <source>
        <dbReference type="ARBA" id="ARBA00021390"/>
    </source>
</evidence>
<dbReference type="Proteomes" id="UP000072763">
    <property type="component" value="Unassembled WGS sequence"/>
</dbReference>
<dbReference type="PANTHER" id="PTHR30363:SF4">
    <property type="entry name" value="GLYCEROL-3-PHOSPHATE REGULON REPRESSOR"/>
    <property type="match status" value="1"/>
</dbReference>
<evidence type="ECO:0000313" key="9">
    <source>
        <dbReference type="Proteomes" id="UP000072763"/>
    </source>
</evidence>
<organism evidence="8 9">
    <name type="scientific">Curtobacterium oceanosedimentum</name>
    <dbReference type="NCBI Taxonomy" id="465820"/>
    <lineage>
        <taxon>Bacteria</taxon>
        <taxon>Bacillati</taxon>
        <taxon>Actinomycetota</taxon>
        <taxon>Actinomycetes</taxon>
        <taxon>Micrococcales</taxon>
        <taxon>Microbacteriaceae</taxon>
        <taxon>Curtobacterium</taxon>
    </lineage>
</organism>
<evidence type="ECO:0000259" key="7">
    <source>
        <dbReference type="PROSITE" id="PS51000"/>
    </source>
</evidence>
<sequence>MYATERQDAIAAALQSAGRVSVADLAEHLDVTTETVRRDLDALETAGVLRRVHGGAVPAGRSSVVELSVAEREGQHGSAKTAIARAAMHLVPATFTGSIALDAGTTCAAVAAELVRWEPATPGATLTVVTNSVPIAATLQHSEHVELHLLGGRVRGVTSAAVGTATVQQIGALRPDIAFVGTNGLSAGFGLSTPDEYEAAVKGAYVLAARRSVVLADAAKHGVEALMRFARLDEVDTLVTDQEPPADLAGALTDADVEVVVA</sequence>
<keyword evidence="3" id="KW-0805">Transcription regulation</keyword>
<feature type="domain" description="HTH deoR-type" evidence="7">
    <location>
        <begin position="3"/>
        <end position="58"/>
    </location>
</feature>
<dbReference type="PANTHER" id="PTHR30363">
    <property type="entry name" value="HTH-TYPE TRANSCRIPTIONAL REGULATOR SRLR-RELATED"/>
    <property type="match status" value="1"/>
</dbReference>
<dbReference type="SMART" id="SM01134">
    <property type="entry name" value="DeoRC"/>
    <property type="match status" value="1"/>
</dbReference>
<dbReference type="InterPro" id="IPR014036">
    <property type="entry name" value="DeoR-like_C"/>
</dbReference>
<evidence type="ECO:0000256" key="2">
    <source>
        <dbReference type="ARBA" id="ARBA00022491"/>
    </source>
</evidence>
<dbReference type="PROSITE" id="PS51000">
    <property type="entry name" value="HTH_DEOR_2"/>
    <property type="match status" value="1"/>
</dbReference>
<evidence type="ECO:0000256" key="3">
    <source>
        <dbReference type="ARBA" id="ARBA00023015"/>
    </source>
</evidence>
<dbReference type="OrthoDB" id="7688673at2"/>
<evidence type="ECO:0000256" key="6">
    <source>
        <dbReference type="ARBA" id="ARBA00024937"/>
    </source>
</evidence>
<dbReference type="PROSITE" id="PS00894">
    <property type="entry name" value="HTH_DEOR_1"/>
    <property type="match status" value="1"/>
</dbReference>
<accession>A0A147DPW4</accession>
<dbReference type="EMBL" id="LDRC01000050">
    <property type="protein sequence ID" value="KTR51561.1"/>
    <property type="molecule type" value="Genomic_DNA"/>
</dbReference>
<dbReference type="AlphaFoldDB" id="A0A147DPW4"/>
<name>A0A147DPW4_9MICO</name>
<dbReference type="Gene3D" id="1.10.10.10">
    <property type="entry name" value="Winged helix-like DNA-binding domain superfamily/Winged helix DNA-binding domain"/>
    <property type="match status" value="1"/>
</dbReference>
<gene>
    <name evidence="8" type="ORF">NS359_09815</name>
</gene>